<name>A0A839EB47_9HYPH</name>
<sequence length="187" mass="20559">MKTLILIFHPDFSQSRANRALADAAKQQPGTDIFDVQAAYPDGKIDIGAEVERLLAADRIIYQFPIQWYAAPPILQAWQNAVLTRMYYVNYEKEGRLLEGTPLGIATTAGNTPAAYTPQGINLMPVSALLNPLRSMANRCGLPLSEPFVVYETMKADDDTLRRAGAAYVSWLSGMPISHPKNVAAYA</sequence>
<protein>
    <submittedName>
        <fullName evidence="3">Putative NADPH-quinone reductase</fullName>
    </submittedName>
</protein>
<dbReference type="RefSeq" id="WP_210278008.1">
    <property type="nucleotide sequence ID" value="NZ_JACGXN010000001.1"/>
</dbReference>
<dbReference type="EMBL" id="JACGXN010000001">
    <property type="protein sequence ID" value="MBA8877101.1"/>
    <property type="molecule type" value="Genomic_DNA"/>
</dbReference>
<dbReference type="PANTHER" id="PTHR47307">
    <property type="entry name" value="GLUTATHIONE-REGULATED POTASSIUM-EFFLUX SYSTEM ANCILLARY PROTEIN KEFG"/>
    <property type="match status" value="1"/>
</dbReference>
<keyword evidence="1" id="KW-0560">Oxidoreductase</keyword>
<dbReference type="InterPro" id="IPR046980">
    <property type="entry name" value="KefG/KefF"/>
</dbReference>
<dbReference type="InterPro" id="IPR003680">
    <property type="entry name" value="Flavodoxin_fold"/>
</dbReference>
<dbReference type="Pfam" id="PF02525">
    <property type="entry name" value="Flavodoxin_2"/>
    <property type="match status" value="1"/>
</dbReference>
<feature type="domain" description="Flavodoxin-like fold" evidence="2">
    <location>
        <begin position="1"/>
        <end position="169"/>
    </location>
</feature>
<keyword evidence="4" id="KW-1185">Reference proteome</keyword>
<accession>A0A839EB47</accession>
<dbReference type="PANTHER" id="PTHR47307:SF1">
    <property type="entry name" value="GLUTATHIONE-REGULATED POTASSIUM-EFFLUX SYSTEM ANCILLARY PROTEIN KEFG"/>
    <property type="match status" value="1"/>
</dbReference>
<reference evidence="3 4" key="1">
    <citation type="submission" date="2020-07" db="EMBL/GenBank/DDBJ databases">
        <title>Genomic Encyclopedia of Type Strains, Phase IV (KMG-V): Genome sequencing to study the core and pangenomes of soil and plant-associated prokaryotes.</title>
        <authorList>
            <person name="Whitman W."/>
        </authorList>
    </citation>
    <scope>NUCLEOTIDE SEQUENCE [LARGE SCALE GENOMIC DNA]</scope>
    <source>
        <strain evidence="3 4">AN3</strain>
    </source>
</reference>
<dbReference type="GO" id="GO:0009055">
    <property type="term" value="F:electron transfer activity"/>
    <property type="evidence" value="ECO:0007669"/>
    <property type="project" value="TreeGrafter"/>
</dbReference>
<dbReference type="GO" id="GO:0010181">
    <property type="term" value="F:FMN binding"/>
    <property type="evidence" value="ECO:0007669"/>
    <property type="project" value="TreeGrafter"/>
</dbReference>
<evidence type="ECO:0000259" key="2">
    <source>
        <dbReference type="Pfam" id="PF02525"/>
    </source>
</evidence>
<gene>
    <name evidence="3" type="ORF">FHW16_000783</name>
</gene>
<comment type="caution">
    <text evidence="3">The sequence shown here is derived from an EMBL/GenBank/DDBJ whole genome shotgun (WGS) entry which is preliminary data.</text>
</comment>
<organism evidence="3 4">
    <name type="scientific">Phyllobacterium myrsinacearum</name>
    <dbReference type="NCBI Taxonomy" id="28101"/>
    <lineage>
        <taxon>Bacteria</taxon>
        <taxon>Pseudomonadati</taxon>
        <taxon>Pseudomonadota</taxon>
        <taxon>Alphaproteobacteria</taxon>
        <taxon>Hyphomicrobiales</taxon>
        <taxon>Phyllobacteriaceae</taxon>
        <taxon>Phyllobacterium</taxon>
    </lineage>
</organism>
<dbReference type="GO" id="GO:0003955">
    <property type="term" value="F:NAD(P)H dehydrogenase (quinone) activity"/>
    <property type="evidence" value="ECO:0007669"/>
    <property type="project" value="TreeGrafter"/>
</dbReference>
<evidence type="ECO:0000313" key="4">
    <source>
        <dbReference type="Proteomes" id="UP000549052"/>
    </source>
</evidence>
<evidence type="ECO:0000256" key="1">
    <source>
        <dbReference type="ARBA" id="ARBA00023002"/>
    </source>
</evidence>
<evidence type="ECO:0000313" key="3">
    <source>
        <dbReference type="EMBL" id="MBA8877101.1"/>
    </source>
</evidence>
<dbReference type="AlphaFoldDB" id="A0A839EB47"/>
<dbReference type="Gene3D" id="3.40.50.360">
    <property type="match status" value="1"/>
</dbReference>
<dbReference type="SUPFAM" id="SSF52218">
    <property type="entry name" value="Flavoproteins"/>
    <property type="match status" value="1"/>
</dbReference>
<dbReference type="InterPro" id="IPR029039">
    <property type="entry name" value="Flavoprotein-like_sf"/>
</dbReference>
<proteinExistence type="predicted"/>
<dbReference type="Proteomes" id="UP000549052">
    <property type="component" value="Unassembled WGS sequence"/>
</dbReference>